<gene>
    <name evidence="1" type="ORF">LCGC14_2573190</name>
</gene>
<organism evidence="1">
    <name type="scientific">marine sediment metagenome</name>
    <dbReference type="NCBI Taxonomy" id="412755"/>
    <lineage>
        <taxon>unclassified sequences</taxon>
        <taxon>metagenomes</taxon>
        <taxon>ecological metagenomes</taxon>
    </lineage>
</organism>
<comment type="caution">
    <text evidence="1">The sequence shown here is derived from an EMBL/GenBank/DDBJ whole genome shotgun (WGS) entry which is preliminary data.</text>
</comment>
<dbReference type="AlphaFoldDB" id="A0A0F9AGQ0"/>
<protein>
    <submittedName>
        <fullName evidence="1">Uncharacterized protein</fullName>
    </submittedName>
</protein>
<accession>A0A0F9AGQ0</accession>
<dbReference type="EMBL" id="LAZR01042775">
    <property type="protein sequence ID" value="KKL08704.1"/>
    <property type="molecule type" value="Genomic_DNA"/>
</dbReference>
<sequence>MKLTQLHEAKYAGRYSNEDVYRQYNRKVNSKYEEYWDDMETEVPVLDVIDIIKKDTNKVYDSEHTPWEGKDYVSAIFYTDTPINATRDHVISLIKQYHVDHNIPFGEINKLTSDEPYELYGNSIVWTAFVRYYGY</sequence>
<reference evidence="1" key="1">
    <citation type="journal article" date="2015" name="Nature">
        <title>Complex archaea that bridge the gap between prokaryotes and eukaryotes.</title>
        <authorList>
            <person name="Spang A."/>
            <person name="Saw J.H."/>
            <person name="Jorgensen S.L."/>
            <person name="Zaremba-Niedzwiedzka K."/>
            <person name="Martijn J."/>
            <person name="Lind A.E."/>
            <person name="van Eijk R."/>
            <person name="Schleper C."/>
            <person name="Guy L."/>
            <person name="Ettema T.J."/>
        </authorList>
    </citation>
    <scope>NUCLEOTIDE SEQUENCE</scope>
</reference>
<proteinExistence type="predicted"/>
<evidence type="ECO:0000313" key="1">
    <source>
        <dbReference type="EMBL" id="KKL08704.1"/>
    </source>
</evidence>
<name>A0A0F9AGQ0_9ZZZZ</name>